<accession>G7VGK2</accession>
<dbReference type="OrthoDB" id="115386at2157"/>
<feature type="transmembrane region" description="Helical" evidence="1">
    <location>
        <begin position="359"/>
        <end position="376"/>
    </location>
</feature>
<evidence type="ECO:0000313" key="2">
    <source>
        <dbReference type="EMBL" id="AET33102.1"/>
    </source>
</evidence>
<sequence length="377" mass="40432">MRLLFIFLLVVAVVSASYVEKGALVFQVIDSPKAVEGRFLLYFYQPLCEECRVLEAEVFSDRAVAAALSGYQLYAIDISRSRVDYIDVYIDGQVVYVDHGVVKYFVTRGERRFLIPGTPTVVIGVREGDVIKMLGFWTGADMPPGVKLKDAFIQFLKEASAERGAEARGGSDFYIWPLVFTFLMGVASVFSPCVLPVLGVAAVSHFARRSVGKVLSGLVVAYAVFGVLVAALGEVASSAKFLVTAIGGVVLLGMGLVLLVDRLNIKYAVAMSRLQTSAFKKLGGAGDFLLGLSLGGVWMPCILPYTSFATVLALSSLAGNFALLFLSLLLYGVGLAAASYMVIKGLFRRVAGGRRLERAVGIAAMLLGVYMLAAVLI</sequence>
<dbReference type="BioCyc" id="PSP1104324:GJSN-1657-MONOMER"/>
<dbReference type="HOGENOM" id="CLU_732847_0_0_2"/>
<dbReference type="PANTHER" id="PTHR31272">
    <property type="entry name" value="CYTOCHROME C-TYPE BIOGENESIS PROTEIN HI_1454-RELATED"/>
    <property type="match status" value="1"/>
</dbReference>
<keyword evidence="1" id="KW-0472">Membrane</keyword>
<gene>
    <name evidence="2" type="ORF">P186_1688</name>
</gene>
<dbReference type="AlphaFoldDB" id="G7VGK2"/>
<protein>
    <submittedName>
        <fullName evidence="2">Cytochrome c biogenesis protein, transmembrane region</fullName>
    </submittedName>
</protein>
<dbReference type="EMBL" id="CP003098">
    <property type="protein sequence ID" value="AET33102.1"/>
    <property type="molecule type" value="Genomic_DNA"/>
</dbReference>
<dbReference type="RefSeq" id="WP_014288928.1">
    <property type="nucleotide sequence ID" value="NC_016645.1"/>
</dbReference>
<keyword evidence="3" id="KW-1185">Reference proteome</keyword>
<feature type="transmembrane region" description="Helical" evidence="1">
    <location>
        <begin position="317"/>
        <end position="338"/>
    </location>
</feature>
<feature type="transmembrane region" description="Helical" evidence="1">
    <location>
        <begin position="282"/>
        <end position="305"/>
    </location>
</feature>
<dbReference type="InterPro" id="IPR051790">
    <property type="entry name" value="Cytochrome_c-biogenesis_DsbD"/>
</dbReference>
<feature type="transmembrane region" description="Helical" evidence="1">
    <location>
        <begin position="239"/>
        <end position="261"/>
    </location>
</feature>
<keyword evidence="1" id="KW-1133">Transmembrane helix</keyword>
<reference evidence="2 3" key="1">
    <citation type="journal article" date="2012" name="J. Bacteriol.">
        <title>Complete genome sequence of strain 1860, a crenarchaeon of the genus pyrobaculum able to grow with various electron acceptors.</title>
        <authorList>
            <person name="Mardanov A.V."/>
            <person name="Gumerov V.M."/>
            <person name="Slobodkina G.B."/>
            <person name="Beletsky A.V."/>
            <person name="Bonch-Osmolovskaya E.A."/>
            <person name="Ravin N.V."/>
            <person name="Skryabin K.G."/>
        </authorList>
    </citation>
    <scope>NUCLEOTIDE SEQUENCE [LARGE SCALE GENOMIC DNA]</scope>
    <source>
        <strain evidence="2 3">1860</strain>
    </source>
</reference>
<dbReference type="Proteomes" id="UP000005867">
    <property type="component" value="Chromosome"/>
</dbReference>
<dbReference type="STRING" id="1104324.P186_1688"/>
<dbReference type="KEGG" id="pyr:P186_1688"/>
<dbReference type="InterPro" id="IPR036249">
    <property type="entry name" value="Thioredoxin-like_sf"/>
</dbReference>
<evidence type="ECO:0000313" key="3">
    <source>
        <dbReference type="Proteomes" id="UP000005867"/>
    </source>
</evidence>
<dbReference type="Gene3D" id="3.40.30.10">
    <property type="entry name" value="Glutaredoxin"/>
    <property type="match status" value="1"/>
</dbReference>
<name>G7VGK2_9CREN</name>
<dbReference type="PANTHER" id="PTHR31272:SF9">
    <property type="entry name" value="BLL1027 PROTEIN"/>
    <property type="match status" value="1"/>
</dbReference>
<organism evidence="2 3">
    <name type="scientific">Pyrobaculum ferrireducens</name>
    <dbReference type="NCBI Taxonomy" id="1104324"/>
    <lineage>
        <taxon>Archaea</taxon>
        <taxon>Thermoproteota</taxon>
        <taxon>Thermoprotei</taxon>
        <taxon>Thermoproteales</taxon>
        <taxon>Thermoproteaceae</taxon>
        <taxon>Pyrobaculum</taxon>
    </lineage>
</organism>
<dbReference type="GeneID" id="11596186"/>
<keyword evidence="1 2" id="KW-0812">Transmembrane</keyword>
<evidence type="ECO:0000256" key="1">
    <source>
        <dbReference type="SAM" id="Phobius"/>
    </source>
</evidence>
<feature type="transmembrane region" description="Helical" evidence="1">
    <location>
        <begin position="214"/>
        <end position="233"/>
    </location>
</feature>
<feature type="transmembrane region" description="Helical" evidence="1">
    <location>
        <begin position="173"/>
        <end position="202"/>
    </location>
</feature>
<proteinExistence type="predicted"/>
<dbReference type="SUPFAM" id="SSF52833">
    <property type="entry name" value="Thioredoxin-like"/>
    <property type="match status" value="1"/>
</dbReference>
<dbReference type="eggNOG" id="arCOG02405">
    <property type="taxonomic scope" value="Archaea"/>
</dbReference>